<comment type="catalytic activity">
    <reaction evidence="5 6">
        <text>geranylgeranyl diphosphate + L-cysteinyl-[protein] = S-geranylgeranyl-L-cysteinyl-[protein] + diphosphate</text>
        <dbReference type="Rhea" id="RHEA:21240"/>
        <dbReference type="Rhea" id="RHEA-COMP:10131"/>
        <dbReference type="Rhea" id="RHEA-COMP:11537"/>
        <dbReference type="ChEBI" id="CHEBI:29950"/>
        <dbReference type="ChEBI" id="CHEBI:33019"/>
        <dbReference type="ChEBI" id="CHEBI:57533"/>
        <dbReference type="ChEBI" id="CHEBI:86021"/>
        <dbReference type="EC" id="2.5.1.60"/>
    </reaction>
</comment>
<proteinExistence type="inferred from homology"/>
<keyword evidence="2 6" id="KW-0637">Prenyltransferase</keyword>
<dbReference type="InterPro" id="IPR001611">
    <property type="entry name" value="Leu-rich_rpt"/>
</dbReference>
<dbReference type="PANTHER" id="PTHR11129:SF2">
    <property type="entry name" value="GERANYLGERANYL TRANSFERASE TYPE-2 SUBUNIT ALPHA"/>
    <property type="match status" value="1"/>
</dbReference>
<comment type="similarity">
    <text evidence="1 6">Belongs to the protein prenyltransferase subunit alpha family.</text>
</comment>
<evidence type="ECO:0000256" key="7">
    <source>
        <dbReference type="SAM" id="MobiDB-lite"/>
    </source>
</evidence>
<evidence type="ECO:0000256" key="5">
    <source>
        <dbReference type="ARBA" id="ARBA00047658"/>
    </source>
</evidence>
<dbReference type="InterPro" id="IPR032675">
    <property type="entry name" value="LRR_dom_sf"/>
</dbReference>
<dbReference type="Gene3D" id="1.25.40.120">
    <property type="entry name" value="Protein prenylyltransferase"/>
    <property type="match status" value="1"/>
</dbReference>
<dbReference type="SUPFAM" id="SSF48439">
    <property type="entry name" value="Protein prenylyltransferase"/>
    <property type="match status" value="1"/>
</dbReference>
<organism evidence="8 9">
    <name type="scientific">Sinanodonta woodiana</name>
    <name type="common">Chinese pond mussel</name>
    <name type="synonym">Anodonta woodiana</name>
    <dbReference type="NCBI Taxonomy" id="1069815"/>
    <lineage>
        <taxon>Eukaryota</taxon>
        <taxon>Metazoa</taxon>
        <taxon>Spiralia</taxon>
        <taxon>Lophotrochozoa</taxon>
        <taxon>Mollusca</taxon>
        <taxon>Bivalvia</taxon>
        <taxon>Autobranchia</taxon>
        <taxon>Heteroconchia</taxon>
        <taxon>Palaeoheterodonta</taxon>
        <taxon>Unionida</taxon>
        <taxon>Unionoidea</taxon>
        <taxon>Unionidae</taxon>
        <taxon>Unioninae</taxon>
        <taxon>Sinanodonta</taxon>
    </lineage>
</organism>
<keyword evidence="4" id="KW-0677">Repeat</keyword>
<dbReference type="SUPFAM" id="SSF52058">
    <property type="entry name" value="L domain-like"/>
    <property type="match status" value="1"/>
</dbReference>
<dbReference type="GO" id="GO:0097354">
    <property type="term" value="P:prenylation"/>
    <property type="evidence" value="ECO:0007669"/>
    <property type="project" value="UniProtKB-UniRule"/>
</dbReference>
<dbReference type="Pfam" id="PF14580">
    <property type="entry name" value="LRR_9"/>
    <property type="match status" value="1"/>
</dbReference>
<dbReference type="PANTHER" id="PTHR11129">
    <property type="entry name" value="PROTEIN FARNESYLTRANSFERASE ALPHA SUBUNIT/RAB GERANYLGERANYL TRANSFERASE ALPHA SUBUNIT"/>
    <property type="match status" value="1"/>
</dbReference>
<dbReference type="FunFam" id="1.25.40.120:FF:000001">
    <property type="entry name" value="Geranylgeranyl transferase type-2 subunit alpha"/>
    <property type="match status" value="1"/>
</dbReference>
<comment type="caution">
    <text evidence="8">The sequence shown here is derived from an EMBL/GenBank/DDBJ whole genome shotgun (WGS) entry which is preliminary data.</text>
</comment>
<dbReference type="EMBL" id="JBJQND010000012">
    <property type="protein sequence ID" value="KAL3860371.1"/>
    <property type="molecule type" value="Genomic_DNA"/>
</dbReference>
<keyword evidence="3 6" id="KW-0808">Transferase</keyword>
<dbReference type="Gene3D" id="2.60.40.1130">
    <property type="entry name" value="Rab geranylgeranyltransferase alpha-subunit, insert domain"/>
    <property type="match status" value="1"/>
</dbReference>
<dbReference type="GO" id="GO:0004663">
    <property type="term" value="F:Rab geranylgeranyltransferase activity"/>
    <property type="evidence" value="ECO:0007669"/>
    <property type="project" value="UniProtKB-UniRule"/>
</dbReference>
<dbReference type="Gene3D" id="3.80.10.10">
    <property type="entry name" value="Ribonuclease Inhibitor"/>
    <property type="match status" value="1"/>
</dbReference>
<dbReference type="EC" id="2.5.1.60" evidence="6"/>
<accession>A0ABD3VGY2</accession>
<evidence type="ECO:0000256" key="4">
    <source>
        <dbReference type="ARBA" id="ARBA00022737"/>
    </source>
</evidence>
<dbReference type="PROSITE" id="PS51147">
    <property type="entry name" value="PFTA"/>
    <property type="match status" value="4"/>
</dbReference>
<dbReference type="AlphaFoldDB" id="A0ABD3VGY2"/>
<protein>
    <recommendedName>
        <fullName evidence="6">Geranylgeranyl transferase type-2 subunit alpha</fullName>
        <ecNumber evidence="6">2.5.1.60</ecNumber>
    </recommendedName>
    <alternativeName>
        <fullName evidence="6">Geranylgeranyl transferase type II subunit alpha</fullName>
    </alternativeName>
</protein>
<dbReference type="Pfam" id="PF01239">
    <property type="entry name" value="PPTA"/>
    <property type="match status" value="4"/>
</dbReference>
<evidence type="ECO:0000256" key="1">
    <source>
        <dbReference type="ARBA" id="ARBA00006734"/>
    </source>
</evidence>
<reference evidence="8 9" key="1">
    <citation type="submission" date="2024-11" db="EMBL/GenBank/DDBJ databases">
        <title>Chromosome-level genome assembly of the freshwater bivalve Anodonta woodiana.</title>
        <authorList>
            <person name="Chen X."/>
        </authorList>
    </citation>
    <scope>NUCLEOTIDE SEQUENCE [LARGE SCALE GENOMIC DNA]</scope>
    <source>
        <strain evidence="8">MN2024</strain>
        <tissue evidence="8">Gills</tissue>
    </source>
</reference>
<dbReference type="Proteomes" id="UP001634394">
    <property type="component" value="Unassembled WGS sequence"/>
</dbReference>
<sequence length="577" mass="66867">MHGRIKVKTTAEQQETKRKEREKKLKLYNAATGKIFDKRKNKEFDEDLLTMTGEVLSQNSDLYTLWNIRKETFLHMKEIKAQEEMEKICNDELYFLESCLKGNPKSYGTWHHRCFVLDNMANPDWKRELQLCNLFLEYDERNFHCWDYRRLVVKRSKVPIEEELEFTTNKIHNNFSNFSSWHYRSKLLPLVYPDPTNPAGVKEEILLKEFEAVQNAFFTDPDDQSAWFYHRWLLGRGRKKMVINCLYASIPQNRVIVTTSQPILVGSSHQMEVFLKDVSIEGSWSNVAGNSSPYSRLWISFRFSLTCEFEAEQLFSDSDQDISFLVKLSGSECESTMAVEMSAGEMEGWTCLAEEPGSKFSHELSAATSSTLERELESIRELHDVEPNNKWTLLTLISLMKALDPLKYMQEINQYTENLQQIDPKRRLYYKDFRSRCVIENYLEAYDYNSRVVSLNNLSLTTLYHPELLVLTVTMNLSGNSLVSAMNLHWLQCLMTLNLDNNQISSTAGLGSLSQLKDLSLRNNLIEKAEDLEELSQCPSLTVLNIKGNPICNNTHVQSIVFSTIVRLESLDGTVRI</sequence>
<dbReference type="InterPro" id="IPR002088">
    <property type="entry name" value="Prenyl_trans_a"/>
</dbReference>
<keyword evidence="9" id="KW-1185">Reference proteome</keyword>
<evidence type="ECO:0000256" key="2">
    <source>
        <dbReference type="ARBA" id="ARBA00022602"/>
    </source>
</evidence>
<feature type="region of interest" description="Disordered" evidence="7">
    <location>
        <begin position="1"/>
        <end position="21"/>
    </location>
</feature>
<evidence type="ECO:0000256" key="3">
    <source>
        <dbReference type="ARBA" id="ARBA00022679"/>
    </source>
</evidence>
<gene>
    <name evidence="8" type="ORF">ACJMK2_010506</name>
</gene>
<name>A0ABD3VGY2_SINWO</name>
<dbReference type="PROSITE" id="PS51450">
    <property type="entry name" value="LRR"/>
    <property type="match status" value="2"/>
</dbReference>
<evidence type="ECO:0000313" key="9">
    <source>
        <dbReference type="Proteomes" id="UP001634394"/>
    </source>
</evidence>
<comment type="function">
    <text evidence="6">Catalyzes the transfer of a geranyl-geranyl moiety from geranyl-geranyl pyrophosphate to cysteines occuring in specific C-terminal amino acid sequences.</text>
</comment>
<evidence type="ECO:0000256" key="6">
    <source>
        <dbReference type="RuleBase" id="RU367120"/>
    </source>
</evidence>
<evidence type="ECO:0000313" key="8">
    <source>
        <dbReference type="EMBL" id="KAL3860371.1"/>
    </source>
</evidence>